<feature type="compositionally biased region" description="Polar residues" evidence="1">
    <location>
        <begin position="13"/>
        <end position="30"/>
    </location>
</feature>
<dbReference type="KEGG" id="tgu:100190325"/>
<proteinExistence type="evidence at transcript level"/>
<protein>
    <submittedName>
        <fullName evidence="2">Putative DNA directed RNA polymerase III polypeptide K variant 2</fullName>
    </submittedName>
</protein>
<dbReference type="AlphaFoldDB" id="B5G0B9"/>
<organism evidence="2">
    <name type="scientific">Taeniopygia guttata</name>
    <name type="common">Zebra finch</name>
    <name type="synonym">Poephila guttata</name>
    <dbReference type="NCBI Taxonomy" id="59729"/>
    <lineage>
        <taxon>Eukaryota</taxon>
        <taxon>Metazoa</taxon>
        <taxon>Chordata</taxon>
        <taxon>Craniata</taxon>
        <taxon>Vertebrata</taxon>
        <taxon>Euteleostomi</taxon>
        <taxon>Archelosauria</taxon>
        <taxon>Archosauria</taxon>
        <taxon>Dinosauria</taxon>
        <taxon>Saurischia</taxon>
        <taxon>Theropoda</taxon>
        <taxon>Coelurosauria</taxon>
        <taxon>Aves</taxon>
        <taxon>Neognathae</taxon>
        <taxon>Neoaves</taxon>
        <taxon>Telluraves</taxon>
        <taxon>Australaves</taxon>
        <taxon>Passeriformes</taxon>
        <taxon>Passeroidea</taxon>
        <taxon>Estrildidae</taxon>
        <taxon>Estrildinae</taxon>
        <taxon>Taeniopygia</taxon>
    </lineage>
</organism>
<feature type="compositionally biased region" description="Basic residues" evidence="1">
    <location>
        <begin position="31"/>
        <end position="40"/>
    </location>
</feature>
<sequence length="40" mass="4394">MCWAAPRPGRTWTPRQSRAPSASTPAPTSCRSRRARPTSP</sequence>
<name>B5G0B9_TAEGU</name>
<evidence type="ECO:0000313" key="2">
    <source>
        <dbReference type="EMBL" id="ACH44730.1"/>
    </source>
</evidence>
<feature type="region of interest" description="Disordered" evidence="1">
    <location>
        <begin position="1"/>
        <end position="40"/>
    </location>
</feature>
<dbReference type="GeneID" id="100190325"/>
<reference evidence="2" key="1">
    <citation type="journal article" date="2006" name="Proc. Natl. Acad. Sci. U.S.A.">
        <title>A molecular neuroethological approach for identifying and characterizing a cascade of behaviorally regulated genes.</title>
        <authorList>
            <person name="Wada K."/>
            <person name="Howard J.T."/>
            <person name="McConnell P."/>
            <person name="Whitney O."/>
            <person name="Lints T."/>
            <person name="Rivas M.V."/>
            <person name="Horita H."/>
            <person name="Patterson M.A."/>
            <person name="White S.A."/>
            <person name="Scharff C."/>
            <person name="Haesler S."/>
            <person name="Zhao S."/>
            <person name="Sakaguchi H."/>
            <person name="Hagiwara M."/>
            <person name="Shiraki T."/>
            <person name="Hirozane-Kishikawa T."/>
            <person name="Skene P."/>
            <person name="Hayashizaki Y."/>
            <person name="Carninci P."/>
            <person name="Jarvis E.D."/>
        </authorList>
    </citation>
    <scope>NUCLEOTIDE SEQUENCE</scope>
    <source>
        <tissue evidence="2">Whole brain</tissue>
    </source>
</reference>
<accession>B5G0B9</accession>
<evidence type="ECO:0000256" key="1">
    <source>
        <dbReference type="SAM" id="MobiDB-lite"/>
    </source>
</evidence>
<dbReference type="EMBL" id="DQ214938">
    <property type="protein sequence ID" value="ACH44730.1"/>
    <property type="molecule type" value="mRNA"/>
</dbReference>